<dbReference type="SUPFAM" id="SSF50447">
    <property type="entry name" value="Translation proteins"/>
    <property type="match status" value="1"/>
</dbReference>
<feature type="domain" description="Tr-type G" evidence="5">
    <location>
        <begin position="167"/>
        <end position="414"/>
    </location>
</feature>
<dbReference type="InterPro" id="IPR009000">
    <property type="entry name" value="Transl_B-barrel_sf"/>
</dbReference>
<comment type="similarity">
    <text evidence="1">Belongs to the TRAFAC class translation factor GTPase superfamily. Classic translation factor GTPase family. EF-Tu/EF-1A subfamily.</text>
</comment>
<dbReference type="InterPro" id="IPR050055">
    <property type="entry name" value="EF-Tu_GTPase"/>
</dbReference>
<keyword evidence="3" id="KW-0342">GTP-binding</keyword>
<dbReference type="GO" id="GO:0003924">
    <property type="term" value="F:GTPase activity"/>
    <property type="evidence" value="ECO:0007669"/>
    <property type="project" value="InterPro"/>
</dbReference>
<evidence type="ECO:0000313" key="7">
    <source>
        <dbReference type="EMBL" id="CAE0819216.1"/>
    </source>
</evidence>
<dbReference type="InterPro" id="IPR009001">
    <property type="entry name" value="Transl_elong_EF1A/Init_IF2_C"/>
</dbReference>
<evidence type="ECO:0000256" key="1">
    <source>
        <dbReference type="ARBA" id="ARBA00007249"/>
    </source>
</evidence>
<proteinExistence type="inferred from homology"/>
<dbReference type="Pfam" id="PF00009">
    <property type="entry name" value="GTP_EFTU"/>
    <property type="match status" value="1"/>
</dbReference>
<dbReference type="PANTHER" id="PTHR43721:SF28">
    <property type="entry name" value="ELONGATION FACTOR TU FAMILY, PUTATIVE-RELATED"/>
    <property type="match status" value="1"/>
</dbReference>
<keyword evidence="2" id="KW-0547">Nucleotide-binding</keyword>
<evidence type="ECO:0000256" key="3">
    <source>
        <dbReference type="ARBA" id="ARBA00023134"/>
    </source>
</evidence>
<accession>A0A6T2C9K1</accession>
<organism evidence="7">
    <name type="scientific">Eutreptiella gymnastica</name>
    <dbReference type="NCBI Taxonomy" id="73025"/>
    <lineage>
        <taxon>Eukaryota</taxon>
        <taxon>Discoba</taxon>
        <taxon>Euglenozoa</taxon>
        <taxon>Euglenida</taxon>
        <taxon>Spirocuta</taxon>
        <taxon>Euglenophyceae</taxon>
        <taxon>Eutreptiales</taxon>
        <taxon>Eutreptiaceae</taxon>
        <taxon>Eutreptiella</taxon>
    </lineage>
</organism>
<reference evidence="7" key="1">
    <citation type="submission" date="2021-01" db="EMBL/GenBank/DDBJ databases">
        <authorList>
            <person name="Corre E."/>
            <person name="Pelletier E."/>
            <person name="Niang G."/>
            <person name="Scheremetjew M."/>
            <person name="Finn R."/>
            <person name="Kale V."/>
            <person name="Holt S."/>
            <person name="Cochrane G."/>
            <person name="Meng A."/>
            <person name="Brown T."/>
            <person name="Cohen L."/>
        </authorList>
    </citation>
    <scope>NUCLEOTIDE SEQUENCE</scope>
    <source>
        <strain evidence="7">CCMP1594</strain>
    </source>
</reference>
<dbReference type="Gene3D" id="3.40.50.300">
    <property type="entry name" value="P-loop containing nucleotide triphosphate hydrolases"/>
    <property type="match status" value="1"/>
</dbReference>
<dbReference type="Gene3D" id="2.40.30.10">
    <property type="entry name" value="Translation factors"/>
    <property type="match status" value="2"/>
</dbReference>
<dbReference type="SUPFAM" id="SSF50465">
    <property type="entry name" value="EF-Tu/eEF-1alpha/eIF2-gamma C-terminal domain"/>
    <property type="match status" value="1"/>
</dbReference>
<evidence type="ECO:0000256" key="2">
    <source>
        <dbReference type="ARBA" id="ARBA00022741"/>
    </source>
</evidence>
<gene>
    <name evidence="6" type="ORF">EGYM00163_LOCUS30384</name>
    <name evidence="7" type="ORF">EGYM00163_LOCUS30385</name>
</gene>
<dbReference type="InterPro" id="IPR004161">
    <property type="entry name" value="EFTu-like_2"/>
</dbReference>
<dbReference type="Pfam" id="PF03144">
    <property type="entry name" value="GTP_EFTU_D2"/>
    <property type="match status" value="1"/>
</dbReference>
<sequence length="598" mass="66269">MADPEPPSLPTKDGIEAQPESSSSSADATPSAAANNSDGRPSSPVEPPTDSVQLFRPDDEGTQMEDHDEREWVLAGRPESYYSQVLQNVRNRLLEGQGECMCKVGVDSRGRPKGITEEDYNASLETVHRVAADLKAAATLVVEKVVKEAPKLQCAELLVRRVGEDSYIDMRIAICGNVDSGKSTFVGVLTKGVLDNGRGSVRQKVFRHKHEMDTGRTSSVSEQMMGFDAYGKVVNYEKLMSAQDEKLQKHQPSTKQISEQSAKIITFYDLAGHEKYLKTTVLGMTGSMPDYACIVISANNGIQRMTKEHLGLCLALKIPFYVVITRIDMTPEPVTKNTTENVLKLLKHSGVNKLPYMVRKPEDVVICAKNIKDDRIAPIFHVSNVTGDNFDLMRRYLNLLPVRRDWYGMAKEPLEVIIDSTFYVPGVGTVVGGIVTSGVLQSNDTVWLGPNANGHFRQAVVKSIHVKQCLTNHVEAGTAACFAIKKERRSDIRKGMVLVDAKNKPAAVWEFEAEIVVLYHSTTIQSNYQPVVHCGTVRQSCAIILVDRDVLRTGDKARVKFRFMYKPEYVKKGLKLIFREGRTKGLGTITDTFGVRSS</sequence>
<dbReference type="SUPFAM" id="SSF52540">
    <property type="entry name" value="P-loop containing nucleoside triphosphate hydrolases"/>
    <property type="match status" value="1"/>
</dbReference>
<evidence type="ECO:0000313" key="6">
    <source>
        <dbReference type="EMBL" id="CAE0819215.1"/>
    </source>
</evidence>
<protein>
    <recommendedName>
        <fullName evidence="5">Tr-type G domain-containing protein</fullName>
    </recommendedName>
</protein>
<dbReference type="InterPro" id="IPR027417">
    <property type="entry name" value="P-loop_NTPase"/>
</dbReference>
<feature type="compositionally biased region" description="Low complexity" evidence="4">
    <location>
        <begin position="16"/>
        <end position="38"/>
    </location>
</feature>
<evidence type="ECO:0000259" key="5">
    <source>
        <dbReference type="PROSITE" id="PS51722"/>
    </source>
</evidence>
<name>A0A6T2C9K1_9EUGL</name>
<dbReference type="EMBL" id="HBJA01087180">
    <property type="protein sequence ID" value="CAE0819216.1"/>
    <property type="molecule type" value="Transcribed_RNA"/>
</dbReference>
<dbReference type="PANTHER" id="PTHR43721">
    <property type="entry name" value="ELONGATION FACTOR TU-RELATED"/>
    <property type="match status" value="1"/>
</dbReference>
<dbReference type="InterPro" id="IPR000795">
    <property type="entry name" value="T_Tr_GTP-bd_dom"/>
</dbReference>
<evidence type="ECO:0000256" key="4">
    <source>
        <dbReference type="SAM" id="MobiDB-lite"/>
    </source>
</evidence>
<feature type="compositionally biased region" description="Basic and acidic residues" evidence="4">
    <location>
        <begin position="56"/>
        <end position="68"/>
    </location>
</feature>
<dbReference type="CDD" id="cd04165">
    <property type="entry name" value="GTPBP1_like"/>
    <property type="match status" value="1"/>
</dbReference>
<dbReference type="FunFam" id="2.40.30.10:FF:000084">
    <property type="entry name" value="GTP-binding elongation factor Tu family"/>
    <property type="match status" value="1"/>
</dbReference>
<dbReference type="AlphaFoldDB" id="A0A6T2C9K1"/>
<dbReference type="PROSITE" id="PS51722">
    <property type="entry name" value="G_TR_2"/>
    <property type="match status" value="1"/>
</dbReference>
<dbReference type="GO" id="GO:0005525">
    <property type="term" value="F:GTP binding"/>
    <property type="evidence" value="ECO:0007669"/>
    <property type="project" value="UniProtKB-KW"/>
</dbReference>
<dbReference type="FunFam" id="3.40.50.300:FF:000091">
    <property type="entry name" value="Probable GTP-binding protein 1"/>
    <property type="match status" value="1"/>
</dbReference>
<feature type="region of interest" description="Disordered" evidence="4">
    <location>
        <begin position="1"/>
        <end position="68"/>
    </location>
</feature>
<dbReference type="CDD" id="cd03708">
    <property type="entry name" value="GTPBP_III"/>
    <property type="match status" value="1"/>
</dbReference>
<dbReference type="EMBL" id="HBJA01087179">
    <property type="protein sequence ID" value="CAE0819215.1"/>
    <property type="molecule type" value="Transcribed_RNA"/>
</dbReference>
<dbReference type="FunFam" id="2.40.30.10:FF:000014">
    <property type="entry name" value="Probable GTP-binding protein 1"/>
    <property type="match status" value="1"/>
</dbReference>
<dbReference type="GO" id="GO:0003746">
    <property type="term" value="F:translation elongation factor activity"/>
    <property type="evidence" value="ECO:0007669"/>
    <property type="project" value="TreeGrafter"/>
</dbReference>
<dbReference type="InterPro" id="IPR035531">
    <property type="entry name" value="GTPBP1-like"/>
</dbReference>